<keyword evidence="4" id="KW-1185">Reference proteome</keyword>
<protein>
    <submittedName>
        <fullName evidence="3">D-sorbitol dehydrogenase (Acceptor)</fullName>
    </submittedName>
</protein>
<evidence type="ECO:0000313" key="3">
    <source>
        <dbReference type="EMBL" id="PRY26601.1"/>
    </source>
</evidence>
<dbReference type="AlphaFoldDB" id="A0A2T0RZJ2"/>
<dbReference type="InterPro" id="IPR036291">
    <property type="entry name" value="NAD(P)-bd_dom_sf"/>
</dbReference>
<dbReference type="InterPro" id="IPR057326">
    <property type="entry name" value="KR_dom"/>
</dbReference>
<name>A0A2T0RZJ2_9RHOB</name>
<sequence length="257" mass="27231">MNRLDGKVALVTGGARGIGRAICEAYMAEGAKVAIADLLAEEAETLAAELGPNAMALALDVTDLPAISAAVARVEAAWGQIDILVNNAGIFTMASIEEITLEEYRRQYDINVAGTLFMIQAVVPGMKARGNGGAIINFSSQAGRRGEPNISLYCSTKAAVISITQSLALELAGDRIRVNAIAPGVIDTPMWEVVDGLFARYENKAVGQKKREVGEAVPLGYMGHPEDVAEPCVFLASEESRYITAQTLNVDGGNWMS</sequence>
<dbReference type="RefSeq" id="WP_106203346.1">
    <property type="nucleotide sequence ID" value="NZ_PVTD01000001.1"/>
</dbReference>
<dbReference type="NCBIfam" id="NF005559">
    <property type="entry name" value="PRK07231.1"/>
    <property type="match status" value="1"/>
</dbReference>
<accession>A0A2T0RZJ2</accession>
<feature type="domain" description="Ketoreductase" evidence="2">
    <location>
        <begin position="7"/>
        <end position="184"/>
    </location>
</feature>
<proteinExistence type="inferred from homology"/>
<gene>
    <name evidence="3" type="ORF">CLV78_101701</name>
</gene>
<dbReference type="OrthoDB" id="9780084at2"/>
<dbReference type="Proteomes" id="UP000239480">
    <property type="component" value="Unassembled WGS sequence"/>
</dbReference>
<dbReference type="SUPFAM" id="SSF51735">
    <property type="entry name" value="NAD(P)-binding Rossmann-fold domains"/>
    <property type="match status" value="1"/>
</dbReference>
<dbReference type="SMART" id="SM00822">
    <property type="entry name" value="PKS_KR"/>
    <property type="match status" value="1"/>
</dbReference>
<dbReference type="FunFam" id="3.40.50.720:FF:000084">
    <property type="entry name" value="Short-chain dehydrogenase reductase"/>
    <property type="match status" value="1"/>
</dbReference>
<dbReference type="Pfam" id="PF13561">
    <property type="entry name" value="adh_short_C2"/>
    <property type="match status" value="1"/>
</dbReference>
<reference evidence="3 4" key="1">
    <citation type="submission" date="2018-03" db="EMBL/GenBank/DDBJ databases">
        <title>Genomic Encyclopedia of Archaeal and Bacterial Type Strains, Phase II (KMG-II): from individual species to whole genera.</title>
        <authorList>
            <person name="Goeker M."/>
        </authorList>
    </citation>
    <scope>NUCLEOTIDE SEQUENCE [LARGE SCALE GENOMIC DNA]</scope>
    <source>
        <strain evidence="3 4">DSM 29328</strain>
    </source>
</reference>
<evidence type="ECO:0000259" key="2">
    <source>
        <dbReference type="SMART" id="SM00822"/>
    </source>
</evidence>
<dbReference type="PANTHER" id="PTHR42760">
    <property type="entry name" value="SHORT-CHAIN DEHYDROGENASES/REDUCTASES FAMILY MEMBER"/>
    <property type="match status" value="1"/>
</dbReference>
<comment type="similarity">
    <text evidence="1">Belongs to the short-chain dehydrogenases/reductases (SDR) family.</text>
</comment>
<dbReference type="PRINTS" id="PR00081">
    <property type="entry name" value="GDHRDH"/>
</dbReference>
<dbReference type="InterPro" id="IPR002347">
    <property type="entry name" value="SDR_fam"/>
</dbReference>
<evidence type="ECO:0000313" key="4">
    <source>
        <dbReference type="Proteomes" id="UP000239480"/>
    </source>
</evidence>
<dbReference type="Gene3D" id="3.40.50.720">
    <property type="entry name" value="NAD(P)-binding Rossmann-like Domain"/>
    <property type="match status" value="1"/>
</dbReference>
<evidence type="ECO:0000256" key="1">
    <source>
        <dbReference type="ARBA" id="ARBA00006484"/>
    </source>
</evidence>
<comment type="caution">
    <text evidence="3">The sequence shown here is derived from an EMBL/GenBank/DDBJ whole genome shotgun (WGS) entry which is preliminary data.</text>
</comment>
<dbReference type="PRINTS" id="PR00080">
    <property type="entry name" value="SDRFAMILY"/>
</dbReference>
<organism evidence="3 4">
    <name type="scientific">Aliiruegeria haliotis</name>
    <dbReference type="NCBI Taxonomy" id="1280846"/>
    <lineage>
        <taxon>Bacteria</taxon>
        <taxon>Pseudomonadati</taxon>
        <taxon>Pseudomonadota</taxon>
        <taxon>Alphaproteobacteria</taxon>
        <taxon>Rhodobacterales</taxon>
        <taxon>Roseobacteraceae</taxon>
        <taxon>Aliiruegeria</taxon>
    </lineage>
</organism>
<dbReference type="PROSITE" id="PS00061">
    <property type="entry name" value="ADH_SHORT"/>
    <property type="match status" value="1"/>
</dbReference>
<dbReference type="NCBIfam" id="NF005472">
    <property type="entry name" value="PRK07067.1"/>
    <property type="match status" value="1"/>
</dbReference>
<dbReference type="GO" id="GO:0016616">
    <property type="term" value="F:oxidoreductase activity, acting on the CH-OH group of donors, NAD or NADP as acceptor"/>
    <property type="evidence" value="ECO:0007669"/>
    <property type="project" value="TreeGrafter"/>
</dbReference>
<dbReference type="InterPro" id="IPR020904">
    <property type="entry name" value="Sc_DH/Rdtase_CS"/>
</dbReference>
<dbReference type="EMBL" id="PVTD01000001">
    <property type="protein sequence ID" value="PRY26601.1"/>
    <property type="molecule type" value="Genomic_DNA"/>
</dbReference>